<dbReference type="GO" id="GO:0051156">
    <property type="term" value="P:glucose 6-phosphate metabolic process"/>
    <property type="evidence" value="ECO:0007669"/>
    <property type="project" value="TreeGrafter"/>
</dbReference>
<evidence type="ECO:0000256" key="3">
    <source>
        <dbReference type="ARBA" id="ARBA00022989"/>
    </source>
</evidence>
<evidence type="ECO:0000256" key="4">
    <source>
        <dbReference type="ARBA" id="ARBA00023136"/>
    </source>
</evidence>
<reference evidence="6" key="1">
    <citation type="journal article" date="2012" name="Nat. Genet.">
        <title>Whole-genome sequence of Schistosoma haematobium.</title>
        <authorList>
            <person name="Young N.D."/>
            <person name="Jex A.R."/>
            <person name="Li B."/>
            <person name="Liu S."/>
            <person name="Yang L."/>
            <person name="Xiong Z."/>
            <person name="Li Y."/>
            <person name="Cantacessi C."/>
            <person name="Hall R.S."/>
            <person name="Xu X."/>
            <person name="Chen F."/>
            <person name="Wu X."/>
            <person name="Zerlotini A."/>
            <person name="Oliveira G."/>
            <person name="Hofmann A."/>
            <person name="Zhang G."/>
            <person name="Fang X."/>
            <person name="Kang Y."/>
            <person name="Campbell B.E."/>
            <person name="Loukas A."/>
            <person name="Ranganathan S."/>
            <person name="Rollinson D."/>
            <person name="Rinaldi G."/>
            <person name="Brindley P.J."/>
            <person name="Yang H."/>
            <person name="Wang J."/>
            <person name="Wang J."/>
            <person name="Gasser R.B."/>
        </authorList>
    </citation>
    <scope>NUCLEOTIDE SEQUENCE [LARGE SCALE GENOMIC DNA]</scope>
</reference>
<dbReference type="STRING" id="6185.A0A094ZXJ1"/>
<evidence type="ECO:0000313" key="6">
    <source>
        <dbReference type="EMBL" id="KGB39645.1"/>
    </source>
</evidence>
<dbReference type="PANTHER" id="PTHR12591">
    <property type="entry name" value="GLUCOSE-6-PHOSPHATASE"/>
    <property type="match status" value="1"/>
</dbReference>
<keyword evidence="4 5" id="KW-0472">Membrane</keyword>
<feature type="transmembrane region" description="Helical" evidence="5">
    <location>
        <begin position="184"/>
        <end position="205"/>
    </location>
</feature>
<dbReference type="EMBL" id="KL251251">
    <property type="protein sequence ID" value="KGB39645.1"/>
    <property type="molecule type" value="Genomic_DNA"/>
</dbReference>
<organism evidence="6">
    <name type="scientific">Schistosoma haematobium</name>
    <name type="common">Blood fluke</name>
    <dbReference type="NCBI Taxonomy" id="6185"/>
    <lineage>
        <taxon>Eukaryota</taxon>
        <taxon>Metazoa</taxon>
        <taxon>Spiralia</taxon>
        <taxon>Lophotrochozoa</taxon>
        <taxon>Platyhelminthes</taxon>
        <taxon>Trematoda</taxon>
        <taxon>Digenea</taxon>
        <taxon>Strigeidida</taxon>
        <taxon>Schistosomatoidea</taxon>
        <taxon>Schistosomatidae</taxon>
        <taxon>Schistosoma</taxon>
    </lineage>
</organism>
<evidence type="ECO:0000256" key="5">
    <source>
        <dbReference type="SAM" id="Phobius"/>
    </source>
</evidence>
<evidence type="ECO:0000256" key="1">
    <source>
        <dbReference type="ARBA" id="ARBA00004141"/>
    </source>
</evidence>
<keyword evidence="3 5" id="KW-1133">Transmembrane helix</keyword>
<proteinExistence type="predicted"/>
<dbReference type="GO" id="GO:0016020">
    <property type="term" value="C:membrane"/>
    <property type="evidence" value="ECO:0007669"/>
    <property type="project" value="UniProtKB-SubCell"/>
</dbReference>
<accession>A0A094ZXJ1</accession>
<dbReference type="PANTHER" id="PTHR12591:SF0">
    <property type="entry name" value="FI19814P1"/>
    <property type="match status" value="1"/>
</dbReference>
<sequence length="210" mass="23749">MSLMLYGHRPYWWLTLNRSLTDPDLSVKQYPLTCETGPGSPSGHCMVTVASLTPMITYFYHKLKNVFLEYGIKVDPNWSINLAQSACLRPEWIHLSTSLMMGFSRIAGTATGLSLGLRLKPTHSKQSVLDTNSLPIILFSLIIVVISTRLMESICNQIISLSTINISDEVMKSHFNMLHLFNSFLQGTICPFITVFIVPTCMNLFHRKYN</sequence>
<protein>
    <submittedName>
        <fullName evidence="6">Glucose-6-phosphatase 3</fullName>
    </submittedName>
</protein>
<dbReference type="AlphaFoldDB" id="A0A094ZXJ1"/>
<comment type="subcellular location">
    <subcellularLocation>
        <location evidence="1">Membrane</location>
        <topology evidence="1">Multi-pass membrane protein</topology>
    </subcellularLocation>
</comment>
<gene>
    <name evidence="6" type="ORF">MS3_08093</name>
</gene>
<dbReference type="GO" id="GO:0004346">
    <property type="term" value="F:glucose-6-phosphatase activity"/>
    <property type="evidence" value="ECO:0007669"/>
    <property type="project" value="TreeGrafter"/>
</dbReference>
<evidence type="ECO:0000256" key="2">
    <source>
        <dbReference type="ARBA" id="ARBA00022692"/>
    </source>
</evidence>
<dbReference type="GO" id="GO:0006094">
    <property type="term" value="P:gluconeogenesis"/>
    <property type="evidence" value="ECO:0007669"/>
    <property type="project" value="TreeGrafter"/>
</dbReference>
<name>A0A094ZXJ1_SCHHA</name>
<keyword evidence="2 5" id="KW-0812">Transmembrane</keyword>